<keyword evidence="2" id="KW-0812">Transmembrane</keyword>
<dbReference type="RefSeq" id="WP_059645380.1">
    <property type="nucleotide sequence ID" value="NZ_CP013424.1"/>
</dbReference>
<keyword evidence="5" id="KW-1185">Reference proteome</keyword>
<dbReference type="Pfam" id="PF05616">
    <property type="entry name" value="Neisseria_TspB"/>
    <property type="match status" value="1"/>
</dbReference>
<evidence type="ECO:0000256" key="3">
    <source>
        <dbReference type="SAM" id="SignalP"/>
    </source>
</evidence>
<accession>A0ABR5T9D1</accession>
<evidence type="ECO:0000313" key="5">
    <source>
        <dbReference type="Proteomes" id="UP000070255"/>
    </source>
</evidence>
<comment type="caution">
    <text evidence="4">The sequence shown here is derived from an EMBL/GenBank/DDBJ whole genome shotgun (WGS) entry which is preliminary data.</text>
</comment>
<feature type="transmembrane region" description="Helical" evidence="2">
    <location>
        <begin position="625"/>
        <end position="643"/>
    </location>
</feature>
<gene>
    <name evidence="4" type="ORF">WS72_00870</name>
</gene>
<name>A0ABR5T9D1_9BURK</name>
<reference evidence="4 5" key="1">
    <citation type="submission" date="2015-11" db="EMBL/GenBank/DDBJ databases">
        <authorList>
            <person name="Sahl J."/>
            <person name="Wagner D."/>
            <person name="Keim P."/>
        </authorList>
    </citation>
    <scope>NUCLEOTIDE SEQUENCE [LARGE SCALE GENOMIC DNA]</scope>
    <source>
        <strain evidence="4 5">BDU18</strain>
    </source>
</reference>
<evidence type="ECO:0000313" key="4">
    <source>
        <dbReference type="EMBL" id="KWZ41578.1"/>
    </source>
</evidence>
<feature type="region of interest" description="Disordered" evidence="1">
    <location>
        <begin position="517"/>
        <end position="553"/>
    </location>
</feature>
<feature type="compositionally biased region" description="Pro residues" evidence="1">
    <location>
        <begin position="517"/>
        <end position="540"/>
    </location>
</feature>
<dbReference type="Proteomes" id="UP000070255">
    <property type="component" value="Unassembled WGS sequence"/>
</dbReference>
<dbReference type="PANTHER" id="PTHR34403:SF14">
    <property type="entry name" value="OS05G0225800 PROTEIN"/>
    <property type="match status" value="1"/>
</dbReference>
<keyword evidence="2" id="KW-1133">Transmembrane helix</keyword>
<feature type="compositionally biased region" description="Pro residues" evidence="1">
    <location>
        <begin position="424"/>
        <end position="458"/>
    </location>
</feature>
<protein>
    <submittedName>
        <fullName evidence="4">Uncharacterized protein</fullName>
    </submittedName>
</protein>
<dbReference type="InterPro" id="IPR050972">
    <property type="entry name" value="SDr-like"/>
</dbReference>
<keyword evidence="3" id="KW-0732">Signal</keyword>
<feature type="chain" id="PRO_5046774871" evidence="3">
    <location>
        <begin position="27"/>
        <end position="644"/>
    </location>
</feature>
<proteinExistence type="predicted"/>
<dbReference type="PANTHER" id="PTHR34403">
    <property type="entry name" value="TOL-PAL SYSTEM PROTEIN TOLA"/>
    <property type="match status" value="1"/>
</dbReference>
<keyword evidence="2" id="KW-0472">Membrane</keyword>
<evidence type="ECO:0000256" key="1">
    <source>
        <dbReference type="SAM" id="MobiDB-lite"/>
    </source>
</evidence>
<dbReference type="EMBL" id="LNJQ01000001">
    <property type="protein sequence ID" value="KWZ41578.1"/>
    <property type="molecule type" value="Genomic_DNA"/>
</dbReference>
<organism evidence="4 5">
    <name type="scientific">Burkholderia savannae</name>
    <dbReference type="NCBI Taxonomy" id="1637837"/>
    <lineage>
        <taxon>Bacteria</taxon>
        <taxon>Pseudomonadati</taxon>
        <taxon>Pseudomonadota</taxon>
        <taxon>Betaproteobacteria</taxon>
        <taxon>Burkholderiales</taxon>
        <taxon>Burkholderiaceae</taxon>
        <taxon>Burkholderia</taxon>
        <taxon>pseudomallei group</taxon>
    </lineage>
</organism>
<dbReference type="NCBIfam" id="NF041109">
    <property type="entry name" value="VF_TspB_C_term"/>
    <property type="match status" value="1"/>
</dbReference>
<feature type="signal peptide" evidence="3">
    <location>
        <begin position="1"/>
        <end position="26"/>
    </location>
</feature>
<sequence>MRKRIRGVWLALFAAFAMLCNQQAHAQAALAPIETFVINRAQAAILTRLAIARGIAASDPRIAATLAGMGQASTMLNVVGTGAAAALAFAGAPVWLTILAGMGILALGSALQLGDASFLWNEDQVALGVNALPASVGDNYAPIQPPAIAIDPTRQKMLLPEVWAARAGIPIYRNGTCAANNTFCNGYPFSPGFGTSNFYATRGPFDILPSTLEQAQQFAWYLYQYLGHCGLNSGCVEENDTNVHSHVLYFAPMQNVPGNPIALHYTESRTVAIKGRNGRVTYRSVVQSGKDSLFQYKPEVVPLVADDLSKLWPRMPSKVAATRLPTSTITNLVNETWKNAASQPGYEGLPYQPISERDIAEWAKENPGQVPTVADLFSSAAPKGKDVLITPFVPPRPIPIPVPKPVPVPVPIPEPRPASEAEPQPRPAPAPVPGTNPQPRPVPEPLPQPQPVPVPRPIPQPVPQPVPVPLPEPVPVPRPVPEPVPSPVPQPAPIPVPEPVPGPVPMPIPEPVPSPVLEPVPQPIPQPLPQPVPVPTPAPGTNPGNGRPSRDDICAMHPDASACAPLGSASDVAVNSNTKRISLSPLSIGLTKGVCPEPKRVVVFGSELSFSYEPLCEFALKLRPLVLLLGALLAGVIFVTGLAA</sequence>
<evidence type="ECO:0000256" key="2">
    <source>
        <dbReference type="SAM" id="Phobius"/>
    </source>
</evidence>
<dbReference type="InterPro" id="IPR008708">
    <property type="entry name" value="Neisseria_TspB"/>
</dbReference>
<feature type="region of interest" description="Disordered" evidence="1">
    <location>
        <begin position="411"/>
        <end position="458"/>
    </location>
</feature>